<keyword evidence="3" id="KW-1185">Reference proteome</keyword>
<reference evidence="2 3" key="1">
    <citation type="submission" date="2019-08" db="EMBL/GenBank/DDBJ databases">
        <title>Genomes of Antarctic Bizionia species.</title>
        <authorList>
            <person name="Bowman J.P."/>
        </authorList>
    </citation>
    <scope>NUCLEOTIDE SEQUENCE [LARGE SCALE GENOMIC DNA]</scope>
    <source>
        <strain evidence="2 3">APA-1</strain>
    </source>
</reference>
<dbReference type="Proteomes" id="UP000324358">
    <property type="component" value="Unassembled WGS sequence"/>
</dbReference>
<organism evidence="2 3">
    <name type="scientific">Bizionia algoritergicola</name>
    <dbReference type="NCBI Taxonomy" id="291187"/>
    <lineage>
        <taxon>Bacteria</taxon>
        <taxon>Pseudomonadati</taxon>
        <taxon>Bacteroidota</taxon>
        <taxon>Flavobacteriia</taxon>
        <taxon>Flavobacteriales</taxon>
        <taxon>Flavobacteriaceae</taxon>
        <taxon>Bizionia</taxon>
    </lineage>
</organism>
<dbReference type="InterPro" id="IPR046863">
    <property type="entry name" value="MbnP-like_dom"/>
</dbReference>
<protein>
    <recommendedName>
        <fullName evidence="1">Copper-binding protein MbnP-like domain-containing protein</fullName>
    </recommendedName>
</protein>
<dbReference type="OrthoDB" id="1422031at2"/>
<dbReference type="AlphaFoldDB" id="A0A5D0R013"/>
<evidence type="ECO:0000259" key="1">
    <source>
        <dbReference type="Pfam" id="PF20243"/>
    </source>
</evidence>
<comment type="caution">
    <text evidence="2">The sequence shown here is derived from an EMBL/GenBank/DDBJ whole genome shotgun (WGS) entry which is preliminary data.</text>
</comment>
<dbReference type="Pfam" id="PF20243">
    <property type="entry name" value="MbnP"/>
    <property type="match status" value="1"/>
</dbReference>
<dbReference type="PROSITE" id="PS51257">
    <property type="entry name" value="PROKAR_LIPOPROTEIN"/>
    <property type="match status" value="1"/>
</dbReference>
<accession>A0A5D0R013</accession>
<proteinExistence type="predicted"/>
<name>A0A5D0R013_9FLAO</name>
<sequence>MKKIVSIIMLAFVIFSCGEDNDDLLAPVQTKAAITFNFTHNWDTTTINSSNLQTETVTNAHGEIMNMTRLRYLVSRFELTNQNGEIYSFNGYKFTDLSNETTYNFSPDNNIIPIGTYTLKFIWGFNETDNIDGAYPDLNSASWNWPEMLGGGYHFMQFDGMYNVNTAPMPYNFHNGTARVSADVFEQNFAEIILPTEITITNNATIEVKMNIAEFFENPNTWDLNALDTSLMPNYDAQKMMQANVSTVFSIGNITH</sequence>
<feature type="domain" description="Copper-binding protein MbnP-like" evidence="1">
    <location>
        <begin position="33"/>
        <end position="226"/>
    </location>
</feature>
<evidence type="ECO:0000313" key="3">
    <source>
        <dbReference type="Proteomes" id="UP000324358"/>
    </source>
</evidence>
<dbReference type="EMBL" id="VSKL01000001">
    <property type="protein sequence ID" value="TYB74883.1"/>
    <property type="molecule type" value="Genomic_DNA"/>
</dbReference>
<dbReference type="RefSeq" id="WP_066249547.1">
    <property type="nucleotide sequence ID" value="NZ_VSKL01000001.1"/>
</dbReference>
<evidence type="ECO:0000313" key="2">
    <source>
        <dbReference type="EMBL" id="TYB74883.1"/>
    </source>
</evidence>
<gene>
    <name evidence="2" type="ORF">ES675_01725</name>
</gene>